<name>A0A5N5G5N5_9ROSA</name>
<reference evidence="2 3" key="3">
    <citation type="submission" date="2019-11" db="EMBL/GenBank/DDBJ databases">
        <title>A de novo genome assembly of a pear dwarfing rootstock.</title>
        <authorList>
            <person name="Wang F."/>
            <person name="Wang J."/>
            <person name="Li S."/>
            <person name="Zhang Y."/>
            <person name="Fang M."/>
            <person name="Ma L."/>
            <person name="Zhao Y."/>
            <person name="Jiang S."/>
        </authorList>
    </citation>
    <scope>NUCLEOTIDE SEQUENCE [LARGE SCALE GENOMIC DNA]</scope>
    <source>
        <strain evidence="2">S2</strain>
        <tissue evidence="2">Leaf</tissue>
    </source>
</reference>
<organism evidence="2 3">
    <name type="scientific">Pyrus ussuriensis x Pyrus communis</name>
    <dbReference type="NCBI Taxonomy" id="2448454"/>
    <lineage>
        <taxon>Eukaryota</taxon>
        <taxon>Viridiplantae</taxon>
        <taxon>Streptophyta</taxon>
        <taxon>Embryophyta</taxon>
        <taxon>Tracheophyta</taxon>
        <taxon>Spermatophyta</taxon>
        <taxon>Magnoliopsida</taxon>
        <taxon>eudicotyledons</taxon>
        <taxon>Gunneridae</taxon>
        <taxon>Pentapetalae</taxon>
        <taxon>rosids</taxon>
        <taxon>fabids</taxon>
        <taxon>Rosales</taxon>
        <taxon>Rosaceae</taxon>
        <taxon>Amygdaloideae</taxon>
        <taxon>Maleae</taxon>
        <taxon>Pyrus</taxon>
    </lineage>
</organism>
<dbReference type="GO" id="GO:0003676">
    <property type="term" value="F:nucleic acid binding"/>
    <property type="evidence" value="ECO:0007669"/>
    <property type="project" value="InterPro"/>
</dbReference>
<dbReference type="Pfam" id="PF13456">
    <property type="entry name" value="RVT_3"/>
    <property type="match status" value="1"/>
</dbReference>
<reference evidence="2 3" key="1">
    <citation type="submission" date="2019-09" db="EMBL/GenBank/DDBJ databases">
        <authorList>
            <person name="Ou C."/>
        </authorList>
    </citation>
    <scope>NUCLEOTIDE SEQUENCE [LARGE SCALE GENOMIC DNA]</scope>
    <source>
        <strain evidence="2">S2</strain>
        <tissue evidence="2">Leaf</tissue>
    </source>
</reference>
<accession>A0A5N5G5N5</accession>
<dbReference type="GO" id="GO:0004523">
    <property type="term" value="F:RNA-DNA hybrid ribonuclease activity"/>
    <property type="evidence" value="ECO:0007669"/>
    <property type="project" value="InterPro"/>
</dbReference>
<comment type="caution">
    <text evidence="2">The sequence shown here is derived from an EMBL/GenBank/DDBJ whole genome shotgun (WGS) entry which is preliminary data.</text>
</comment>
<feature type="domain" description="RNase H type-1" evidence="1">
    <location>
        <begin position="6"/>
        <end position="49"/>
    </location>
</feature>
<dbReference type="AlphaFoldDB" id="A0A5N5G5N5"/>
<evidence type="ECO:0000313" key="3">
    <source>
        <dbReference type="Proteomes" id="UP000327157"/>
    </source>
</evidence>
<dbReference type="OrthoDB" id="1166192at2759"/>
<dbReference type="InterPro" id="IPR002156">
    <property type="entry name" value="RNaseH_domain"/>
</dbReference>
<evidence type="ECO:0000259" key="1">
    <source>
        <dbReference type="Pfam" id="PF13456"/>
    </source>
</evidence>
<keyword evidence="3" id="KW-1185">Reference proteome</keyword>
<evidence type="ECO:0000313" key="2">
    <source>
        <dbReference type="EMBL" id="KAB2609081.1"/>
    </source>
</evidence>
<sequence>MNLGSVTINVVEALALREALVWARMRNLNYVVVEGDSKLVIDVVRGACDKANFVADAISSIGLKRNELCIWDACLPMEANMAFLLDCNGTSCVKGSYL</sequence>
<dbReference type="Gene3D" id="3.30.420.10">
    <property type="entry name" value="Ribonuclease H-like superfamily/Ribonuclease H"/>
    <property type="match status" value="1"/>
</dbReference>
<gene>
    <name evidence="2" type="ORF">D8674_012249</name>
</gene>
<dbReference type="Proteomes" id="UP000327157">
    <property type="component" value="Chromosome 14"/>
</dbReference>
<protein>
    <recommendedName>
        <fullName evidence="1">RNase H type-1 domain-containing protein</fullName>
    </recommendedName>
</protein>
<dbReference type="EMBL" id="SMOL01000553">
    <property type="protein sequence ID" value="KAB2609081.1"/>
    <property type="molecule type" value="Genomic_DNA"/>
</dbReference>
<proteinExistence type="predicted"/>
<dbReference type="InterPro" id="IPR012337">
    <property type="entry name" value="RNaseH-like_sf"/>
</dbReference>
<reference evidence="3" key="2">
    <citation type="submission" date="2019-10" db="EMBL/GenBank/DDBJ databases">
        <title>A de novo genome assembly of a pear dwarfing rootstock.</title>
        <authorList>
            <person name="Wang F."/>
            <person name="Wang J."/>
            <person name="Li S."/>
            <person name="Zhang Y."/>
            <person name="Fang M."/>
            <person name="Ma L."/>
            <person name="Zhao Y."/>
            <person name="Jiang S."/>
        </authorList>
    </citation>
    <scope>NUCLEOTIDE SEQUENCE [LARGE SCALE GENOMIC DNA]</scope>
</reference>
<dbReference type="SUPFAM" id="SSF53098">
    <property type="entry name" value="Ribonuclease H-like"/>
    <property type="match status" value="1"/>
</dbReference>
<dbReference type="InterPro" id="IPR036397">
    <property type="entry name" value="RNaseH_sf"/>
</dbReference>